<evidence type="ECO:0000256" key="1">
    <source>
        <dbReference type="SAM" id="MobiDB-lite"/>
    </source>
</evidence>
<keyword evidence="4" id="KW-1185">Reference proteome</keyword>
<comment type="caution">
    <text evidence="3">The sequence shown here is derived from an EMBL/GenBank/DDBJ whole genome shotgun (WGS) entry which is preliminary data.</text>
</comment>
<proteinExistence type="predicted"/>
<dbReference type="EMBL" id="JARKHS020011544">
    <property type="protein sequence ID" value="KAK8777706.1"/>
    <property type="molecule type" value="Genomic_DNA"/>
</dbReference>
<gene>
    <name evidence="3" type="ORF">V5799_020954</name>
</gene>
<protein>
    <recommendedName>
        <fullName evidence="2">C2H2-type domain-containing protein</fullName>
    </recommendedName>
</protein>
<dbReference type="Gene3D" id="3.30.160.60">
    <property type="entry name" value="Classic Zinc Finger"/>
    <property type="match status" value="1"/>
</dbReference>
<feature type="domain" description="C2H2-type" evidence="2">
    <location>
        <begin position="136"/>
        <end position="158"/>
    </location>
</feature>
<dbReference type="InterPro" id="IPR050951">
    <property type="entry name" value="Retrovirus_Pol_polyprotein"/>
</dbReference>
<evidence type="ECO:0000313" key="4">
    <source>
        <dbReference type="Proteomes" id="UP001321473"/>
    </source>
</evidence>
<accession>A0AAQ4ESG5</accession>
<evidence type="ECO:0000259" key="2">
    <source>
        <dbReference type="PROSITE" id="PS00028"/>
    </source>
</evidence>
<dbReference type="InterPro" id="IPR013087">
    <property type="entry name" value="Znf_C2H2_type"/>
</dbReference>
<sequence length="230" mass="25355">MRTTRDTFYALRLASLPVTSKEIARHTARDPVLSLVLNFTKKGWPSHVDKPLKPYFDGRSELTVHEGCLMHGMRVVVSPKLQHPVVEELHQGHPVAPVGCTRARVNFFRGQFHQFQCFRVGPTAESSAMSSKRLSCKECCMQFTGPVPYMDHMQSARHRKKMAALNQTDAGPATGGNATAPASNGKEAKHPAVGLKHPLPFVCKLCNMAMNCETALIAHNKVRLVCGSLI</sequence>
<dbReference type="PANTHER" id="PTHR37984">
    <property type="entry name" value="PROTEIN CBG26694"/>
    <property type="match status" value="1"/>
</dbReference>
<dbReference type="PROSITE" id="PS00028">
    <property type="entry name" value="ZINC_FINGER_C2H2_1"/>
    <property type="match status" value="1"/>
</dbReference>
<dbReference type="Pfam" id="PF12874">
    <property type="entry name" value="zf-met"/>
    <property type="match status" value="2"/>
</dbReference>
<reference evidence="3 4" key="1">
    <citation type="journal article" date="2023" name="Arcadia Sci">
        <title>De novo assembly of a long-read Amblyomma americanum tick genome.</title>
        <authorList>
            <person name="Chou S."/>
            <person name="Poskanzer K.E."/>
            <person name="Rollins M."/>
            <person name="Thuy-Boun P.S."/>
        </authorList>
    </citation>
    <scope>NUCLEOTIDE SEQUENCE [LARGE SCALE GENOMIC DNA]</scope>
    <source>
        <strain evidence="3">F_SG_1</strain>
        <tissue evidence="3">Salivary glands</tissue>
    </source>
</reference>
<dbReference type="InterPro" id="IPR036236">
    <property type="entry name" value="Znf_C2H2_sf"/>
</dbReference>
<dbReference type="AlphaFoldDB" id="A0AAQ4ESG5"/>
<dbReference type="Proteomes" id="UP001321473">
    <property type="component" value="Unassembled WGS sequence"/>
</dbReference>
<feature type="compositionally biased region" description="Low complexity" evidence="1">
    <location>
        <begin position="170"/>
        <end position="185"/>
    </location>
</feature>
<name>A0AAQ4ESG5_AMBAM</name>
<dbReference type="SUPFAM" id="SSF57667">
    <property type="entry name" value="beta-beta-alpha zinc fingers"/>
    <property type="match status" value="1"/>
</dbReference>
<feature type="region of interest" description="Disordered" evidence="1">
    <location>
        <begin position="168"/>
        <end position="190"/>
    </location>
</feature>
<organism evidence="3 4">
    <name type="scientific">Amblyomma americanum</name>
    <name type="common">Lone star tick</name>
    <dbReference type="NCBI Taxonomy" id="6943"/>
    <lineage>
        <taxon>Eukaryota</taxon>
        <taxon>Metazoa</taxon>
        <taxon>Ecdysozoa</taxon>
        <taxon>Arthropoda</taxon>
        <taxon>Chelicerata</taxon>
        <taxon>Arachnida</taxon>
        <taxon>Acari</taxon>
        <taxon>Parasitiformes</taxon>
        <taxon>Ixodida</taxon>
        <taxon>Ixodoidea</taxon>
        <taxon>Ixodidae</taxon>
        <taxon>Amblyomminae</taxon>
        <taxon>Amblyomma</taxon>
    </lineage>
</organism>
<evidence type="ECO:0000313" key="3">
    <source>
        <dbReference type="EMBL" id="KAK8777706.1"/>
    </source>
</evidence>
<dbReference type="PANTHER" id="PTHR37984:SF14">
    <property type="entry name" value="RIBONUCLEASE H"/>
    <property type="match status" value="1"/>
</dbReference>